<dbReference type="AlphaFoldDB" id="A0A7W8NQ47"/>
<comment type="caution">
    <text evidence="4">The sequence shown here is derived from an EMBL/GenBank/DDBJ whole genome shotgun (WGS) entry which is preliminary data.</text>
</comment>
<dbReference type="RefSeq" id="WP_184115285.1">
    <property type="nucleotide sequence ID" value="NZ_BNAJ01000015.1"/>
</dbReference>
<reference evidence="3" key="1">
    <citation type="journal article" date="2014" name="Int. J. Syst. Evol. Microbiol.">
        <title>Complete genome of a new Firmicutes species belonging to the dominant human colonic microbiota ('Ruminococcus bicirculans') reveals two chromosomes and a selective capacity to utilize plant glucans.</title>
        <authorList>
            <consortium name="NISC Comparative Sequencing Program"/>
            <person name="Wegmann U."/>
            <person name="Louis P."/>
            <person name="Goesmann A."/>
            <person name="Henrissat B."/>
            <person name="Duncan S.H."/>
            <person name="Flint H.J."/>
        </authorList>
    </citation>
    <scope>NUCLEOTIDE SEQUENCE</scope>
    <source>
        <strain evidence="3">CGMCC 1.18437</strain>
    </source>
</reference>
<dbReference type="EMBL" id="BNAJ01000015">
    <property type="protein sequence ID" value="GHF61407.1"/>
    <property type="molecule type" value="Genomic_DNA"/>
</dbReference>
<evidence type="ECO:0000313" key="6">
    <source>
        <dbReference type="Proteomes" id="UP000619376"/>
    </source>
</evidence>
<reference evidence="6" key="2">
    <citation type="journal article" date="2019" name="Int. J. Syst. Evol. Microbiol.">
        <title>The Global Catalogue of Microorganisms (GCM) 10K type strain sequencing project: providing services to taxonomists for standard genome sequencing and annotation.</title>
        <authorList>
            <consortium name="The Broad Institute Genomics Platform"/>
            <consortium name="The Broad Institute Genome Sequencing Center for Infectious Disease"/>
            <person name="Wu L."/>
            <person name="Ma J."/>
        </authorList>
    </citation>
    <scope>NUCLEOTIDE SEQUENCE [LARGE SCALE GENOMIC DNA]</scope>
    <source>
        <strain evidence="6">CGMCC 1.18437</strain>
    </source>
</reference>
<dbReference type="PANTHER" id="PTHR44520">
    <property type="entry name" value="RESPONSE REGULATOR RCP1-RELATED"/>
    <property type="match status" value="1"/>
</dbReference>
<evidence type="ECO:0000313" key="5">
    <source>
        <dbReference type="Proteomes" id="UP000539473"/>
    </source>
</evidence>
<feature type="modified residue" description="4-aspartylphosphate" evidence="1">
    <location>
        <position position="72"/>
    </location>
</feature>
<protein>
    <submittedName>
        <fullName evidence="4">CheY-like chemotaxis protein</fullName>
    </submittedName>
    <submittedName>
        <fullName evidence="3">Response regulator</fullName>
    </submittedName>
</protein>
<evidence type="ECO:0000259" key="2">
    <source>
        <dbReference type="PROSITE" id="PS50110"/>
    </source>
</evidence>
<dbReference type="Proteomes" id="UP000539473">
    <property type="component" value="Unassembled WGS sequence"/>
</dbReference>
<dbReference type="InterPro" id="IPR052893">
    <property type="entry name" value="TCS_response_regulator"/>
</dbReference>
<feature type="domain" description="Response regulatory" evidence="2">
    <location>
        <begin position="18"/>
        <end position="139"/>
    </location>
</feature>
<reference evidence="4 5" key="3">
    <citation type="submission" date="2020-08" db="EMBL/GenBank/DDBJ databases">
        <title>Genomic Encyclopedia of Type Strains, Phase IV (KMG-IV): sequencing the most valuable type-strain genomes for metagenomic binning, comparative biology and taxonomic classification.</title>
        <authorList>
            <person name="Goeker M."/>
        </authorList>
    </citation>
    <scope>NUCLEOTIDE SEQUENCE [LARGE SCALE GENOMIC DNA]</scope>
    <source>
        <strain evidence="4 5">DSM 27521</strain>
    </source>
</reference>
<sequence length="155" mass="17099">MPDTVPAVPTISNGRPLRVLLVDDTSTDRELTREALAGHEQAVILDTCASGERALSFLRAPDTTLPDVILLDLNMPGLTSLEVLAQLKDDPSLQILPVVILSSSGDTRDIERAYSLHASSYLIKTPQFQRFVRQIDAFVNFWMRSCTPSGFRTVT</sequence>
<dbReference type="CDD" id="cd17557">
    <property type="entry name" value="REC_Rcp-like"/>
    <property type="match status" value="1"/>
</dbReference>
<keyword evidence="6" id="KW-1185">Reference proteome</keyword>
<dbReference type="InterPro" id="IPR011006">
    <property type="entry name" value="CheY-like_superfamily"/>
</dbReference>
<dbReference type="Pfam" id="PF00072">
    <property type="entry name" value="Response_reg"/>
    <property type="match status" value="1"/>
</dbReference>
<dbReference type="Proteomes" id="UP000619376">
    <property type="component" value="Unassembled WGS sequence"/>
</dbReference>
<dbReference type="Gene3D" id="3.40.50.2300">
    <property type="match status" value="1"/>
</dbReference>
<proteinExistence type="predicted"/>
<evidence type="ECO:0000313" key="4">
    <source>
        <dbReference type="EMBL" id="MBB5378649.1"/>
    </source>
</evidence>
<organism evidence="4 5">
    <name type="scientific">Deinococcus metalli</name>
    <dbReference type="NCBI Taxonomy" id="1141878"/>
    <lineage>
        <taxon>Bacteria</taxon>
        <taxon>Thermotogati</taxon>
        <taxon>Deinococcota</taxon>
        <taxon>Deinococci</taxon>
        <taxon>Deinococcales</taxon>
        <taxon>Deinococcaceae</taxon>
        <taxon>Deinococcus</taxon>
    </lineage>
</organism>
<dbReference type="SMART" id="SM00448">
    <property type="entry name" value="REC"/>
    <property type="match status" value="1"/>
</dbReference>
<keyword evidence="1" id="KW-0597">Phosphoprotein</keyword>
<evidence type="ECO:0000256" key="1">
    <source>
        <dbReference type="PROSITE-ProRule" id="PRU00169"/>
    </source>
</evidence>
<dbReference type="PANTHER" id="PTHR44520:SF2">
    <property type="entry name" value="RESPONSE REGULATOR RCP1"/>
    <property type="match status" value="1"/>
</dbReference>
<name>A0A7W8NQ47_9DEIO</name>
<dbReference type="GO" id="GO:0000160">
    <property type="term" value="P:phosphorelay signal transduction system"/>
    <property type="evidence" value="ECO:0007669"/>
    <property type="project" value="InterPro"/>
</dbReference>
<gene>
    <name evidence="3" type="ORF">GCM10017781_41970</name>
    <name evidence="4" type="ORF">HNQ07_004156</name>
</gene>
<dbReference type="EMBL" id="JACHFK010000014">
    <property type="protein sequence ID" value="MBB5378649.1"/>
    <property type="molecule type" value="Genomic_DNA"/>
</dbReference>
<accession>A0A7W8NQ47</accession>
<dbReference type="InterPro" id="IPR001789">
    <property type="entry name" value="Sig_transdc_resp-reg_receiver"/>
</dbReference>
<dbReference type="SUPFAM" id="SSF52172">
    <property type="entry name" value="CheY-like"/>
    <property type="match status" value="1"/>
</dbReference>
<dbReference type="PROSITE" id="PS50110">
    <property type="entry name" value="RESPONSE_REGULATORY"/>
    <property type="match status" value="1"/>
</dbReference>
<evidence type="ECO:0000313" key="3">
    <source>
        <dbReference type="EMBL" id="GHF61407.1"/>
    </source>
</evidence>
<reference evidence="3" key="4">
    <citation type="submission" date="2024-05" db="EMBL/GenBank/DDBJ databases">
        <authorList>
            <person name="Sun Q."/>
            <person name="Zhou Y."/>
        </authorList>
    </citation>
    <scope>NUCLEOTIDE SEQUENCE</scope>
    <source>
        <strain evidence="3">CGMCC 1.18437</strain>
    </source>
</reference>